<accession>A0A5B0M9N5</accession>
<evidence type="ECO:0000256" key="2">
    <source>
        <dbReference type="ARBA" id="ARBA00012790"/>
    </source>
</evidence>
<evidence type="ECO:0000256" key="8">
    <source>
        <dbReference type="ARBA" id="ARBA00022837"/>
    </source>
</evidence>
<keyword evidence="10" id="KW-0460">Magnesium</keyword>
<comment type="subcellular location">
    <subcellularLocation>
        <location evidence="1">Endomembrane system</location>
        <topology evidence="1">Multi-pass membrane protein</topology>
    </subcellularLocation>
</comment>
<keyword evidence="3" id="KW-0813">Transport</keyword>
<evidence type="ECO:0000256" key="16">
    <source>
        <dbReference type="SAM" id="Phobius"/>
    </source>
</evidence>
<dbReference type="InterPro" id="IPR004014">
    <property type="entry name" value="ATPase_P-typ_cation-transptr_N"/>
</dbReference>
<comment type="caution">
    <text evidence="18">The sequence shown here is derived from an EMBL/GenBank/DDBJ whole genome shotgun (WGS) entry which is preliminary data.</text>
</comment>
<dbReference type="SUPFAM" id="SSF81653">
    <property type="entry name" value="Calcium ATPase, transduction domain A"/>
    <property type="match status" value="1"/>
</dbReference>
<keyword evidence="6" id="KW-0479">Metal-binding</keyword>
<evidence type="ECO:0000256" key="3">
    <source>
        <dbReference type="ARBA" id="ARBA00022448"/>
    </source>
</evidence>
<dbReference type="EMBL" id="VDEP01000474">
    <property type="protein sequence ID" value="KAA1073937.1"/>
    <property type="molecule type" value="Genomic_DNA"/>
</dbReference>
<feature type="transmembrane region" description="Helical" evidence="16">
    <location>
        <begin position="207"/>
        <end position="227"/>
    </location>
</feature>
<evidence type="ECO:0000256" key="5">
    <source>
        <dbReference type="ARBA" id="ARBA00022692"/>
    </source>
</evidence>
<organism evidence="18 19">
    <name type="scientific">Puccinia graminis f. sp. tritici</name>
    <dbReference type="NCBI Taxonomy" id="56615"/>
    <lineage>
        <taxon>Eukaryota</taxon>
        <taxon>Fungi</taxon>
        <taxon>Dikarya</taxon>
        <taxon>Basidiomycota</taxon>
        <taxon>Pucciniomycotina</taxon>
        <taxon>Pucciniomycetes</taxon>
        <taxon>Pucciniales</taxon>
        <taxon>Pucciniaceae</taxon>
        <taxon>Puccinia</taxon>
    </lineage>
</organism>
<evidence type="ECO:0000256" key="14">
    <source>
        <dbReference type="ARBA" id="ARBA00023136"/>
    </source>
</evidence>
<feature type="transmembrane region" description="Helical" evidence="16">
    <location>
        <begin position="390"/>
        <end position="412"/>
    </location>
</feature>
<dbReference type="GO" id="GO:0006874">
    <property type="term" value="P:intracellular calcium ion homeostasis"/>
    <property type="evidence" value="ECO:0007669"/>
    <property type="project" value="TreeGrafter"/>
</dbReference>
<evidence type="ECO:0000256" key="10">
    <source>
        <dbReference type="ARBA" id="ARBA00022842"/>
    </source>
</evidence>
<dbReference type="InterPro" id="IPR008250">
    <property type="entry name" value="ATPase_P-typ_transduc_dom_A_sf"/>
</dbReference>
<dbReference type="Pfam" id="PF00122">
    <property type="entry name" value="E1-E2_ATPase"/>
    <property type="match status" value="1"/>
</dbReference>
<dbReference type="GO" id="GO:0046872">
    <property type="term" value="F:metal ion binding"/>
    <property type="evidence" value="ECO:0007669"/>
    <property type="project" value="UniProtKB-KW"/>
</dbReference>
<evidence type="ECO:0000256" key="1">
    <source>
        <dbReference type="ARBA" id="ARBA00004127"/>
    </source>
</evidence>
<evidence type="ECO:0000256" key="15">
    <source>
        <dbReference type="SAM" id="MobiDB-lite"/>
    </source>
</evidence>
<evidence type="ECO:0000313" key="18">
    <source>
        <dbReference type="EMBL" id="KAA1073937.1"/>
    </source>
</evidence>
<dbReference type="EC" id="7.2.2.10" evidence="2"/>
<keyword evidence="12 16" id="KW-1133">Transmembrane helix</keyword>
<protein>
    <recommendedName>
        <fullName evidence="2">P-type Ca(2+) transporter</fullName>
        <ecNumber evidence="2">7.2.2.10</ecNumber>
    </recommendedName>
</protein>
<dbReference type="GO" id="GO:0005524">
    <property type="term" value="F:ATP binding"/>
    <property type="evidence" value="ECO:0007669"/>
    <property type="project" value="UniProtKB-KW"/>
</dbReference>
<keyword evidence="5 16" id="KW-0812">Transmembrane</keyword>
<dbReference type="GO" id="GO:0005886">
    <property type="term" value="C:plasma membrane"/>
    <property type="evidence" value="ECO:0007669"/>
    <property type="project" value="TreeGrafter"/>
</dbReference>
<dbReference type="InterPro" id="IPR059000">
    <property type="entry name" value="ATPase_P-type_domA"/>
</dbReference>
<reference evidence="18 19" key="1">
    <citation type="submission" date="2019-05" db="EMBL/GenBank/DDBJ databases">
        <title>Emergence of the Ug99 lineage of the wheat stem rust pathogen through somatic hybridization.</title>
        <authorList>
            <person name="Li F."/>
            <person name="Upadhyaya N.M."/>
            <person name="Sperschneider J."/>
            <person name="Matny O."/>
            <person name="Nguyen-Phuc H."/>
            <person name="Mago R."/>
            <person name="Raley C."/>
            <person name="Miller M.E."/>
            <person name="Silverstein K.A.T."/>
            <person name="Henningsen E."/>
            <person name="Hirsch C.D."/>
            <person name="Visser B."/>
            <person name="Pretorius Z.A."/>
            <person name="Steffenson B.J."/>
            <person name="Schwessinger B."/>
            <person name="Dodds P.N."/>
            <person name="Figueroa M."/>
        </authorList>
    </citation>
    <scope>NUCLEOTIDE SEQUENCE [LARGE SCALE GENOMIC DNA]</scope>
    <source>
        <strain evidence="18 19">Ug99</strain>
    </source>
</reference>
<sequence>MSNTEHQQPTTTTTTTTTTSPPTSIIESRDGDTTKHNEQPPSEPHPQQSPIKPTSSSSSAAVVEQQQHQQQLTTTTTTEQQEQNGFKINTTQLTKLIDPKSIKSLSDLGGPQQLSILLQTDLDRGLNNLQETLPNRTAQFGTNILPEKPTKTIFQLIWLALQDKVLIILIIAAVISLALGLYTTLGTPPKSYTDSNGNLVTEPQVDWVEGVAILVAVAIVTLVGSVNDYQKELQFKKLNAQKEDRSIKVIRQGQEQILQIGEILVGDLLLVNAGDLLPADGIFLDGYEVKCDESSVTGESDLIKKVNYNQALQLALQKSGKPSSETLKEEVQLGKTDCFMISGSKVVEGYGRYLVTAVGPNSFYGKIMISLQGDTESTPLQTKLNSLAELIAKLGATAGLILFTALMIRFFVQLKTKADR</sequence>
<evidence type="ECO:0000313" key="19">
    <source>
        <dbReference type="Proteomes" id="UP000325313"/>
    </source>
</evidence>
<keyword evidence="8" id="KW-0106">Calcium</keyword>
<feature type="compositionally biased region" description="Basic and acidic residues" evidence="15">
    <location>
        <begin position="27"/>
        <end position="38"/>
    </location>
</feature>
<dbReference type="PANTHER" id="PTHR24093">
    <property type="entry name" value="CATION TRANSPORTING ATPASE"/>
    <property type="match status" value="1"/>
</dbReference>
<evidence type="ECO:0000256" key="4">
    <source>
        <dbReference type="ARBA" id="ARBA00022568"/>
    </source>
</evidence>
<evidence type="ECO:0000259" key="17">
    <source>
        <dbReference type="SMART" id="SM00831"/>
    </source>
</evidence>
<keyword evidence="14 16" id="KW-0472">Membrane</keyword>
<feature type="compositionally biased region" description="Low complexity" evidence="15">
    <location>
        <begin position="45"/>
        <end position="83"/>
    </location>
</feature>
<dbReference type="SUPFAM" id="SSF81665">
    <property type="entry name" value="Calcium ATPase, transmembrane domain M"/>
    <property type="match status" value="1"/>
</dbReference>
<dbReference type="FunFam" id="1.20.1110.10:FF:000002">
    <property type="entry name" value="Calcium-transporting ATPase"/>
    <property type="match status" value="1"/>
</dbReference>
<evidence type="ECO:0000256" key="13">
    <source>
        <dbReference type="ARBA" id="ARBA00023065"/>
    </source>
</evidence>
<dbReference type="PANTHER" id="PTHR24093:SF369">
    <property type="entry name" value="CALCIUM-TRANSPORTING ATPASE"/>
    <property type="match status" value="1"/>
</dbReference>
<evidence type="ECO:0000256" key="11">
    <source>
        <dbReference type="ARBA" id="ARBA00022967"/>
    </source>
</evidence>
<evidence type="ECO:0000256" key="9">
    <source>
        <dbReference type="ARBA" id="ARBA00022840"/>
    </source>
</evidence>
<feature type="transmembrane region" description="Helical" evidence="16">
    <location>
        <begin position="165"/>
        <end position="187"/>
    </location>
</feature>
<dbReference type="GO" id="GO:0005388">
    <property type="term" value="F:P-type calcium transporter activity"/>
    <property type="evidence" value="ECO:0007669"/>
    <property type="project" value="UniProtKB-EC"/>
</dbReference>
<dbReference type="Pfam" id="PF00690">
    <property type="entry name" value="Cation_ATPase_N"/>
    <property type="match status" value="1"/>
</dbReference>
<name>A0A5B0M9N5_PUCGR</name>
<keyword evidence="9" id="KW-0067">ATP-binding</keyword>
<dbReference type="GO" id="GO:0012505">
    <property type="term" value="C:endomembrane system"/>
    <property type="evidence" value="ECO:0007669"/>
    <property type="project" value="UniProtKB-SubCell"/>
</dbReference>
<dbReference type="SMART" id="SM00831">
    <property type="entry name" value="Cation_ATPase_N"/>
    <property type="match status" value="1"/>
</dbReference>
<keyword evidence="7" id="KW-0547">Nucleotide-binding</keyword>
<feature type="region of interest" description="Disordered" evidence="15">
    <location>
        <begin position="1"/>
        <end position="85"/>
    </location>
</feature>
<keyword evidence="4" id="KW-0109">Calcium transport</keyword>
<evidence type="ECO:0000256" key="7">
    <source>
        <dbReference type="ARBA" id="ARBA00022741"/>
    </source>
</evidence>
<evidence type="ECO:0000256" key="6">
    <source>
        <dbReference type="ARBA" id="ARBA00022723"/>
    </source>
</evidence>
<proteinExistence type="predicted"/>
<feature type="domain" description="Cation-transporting P-type ATPase N-terminal" evidence="17">
    <location>
        <begin position="110"/>
        <end position="181"/>
    </location>
</feature>
<feature type="compositionally biased region" description="Low complexity" evidence="15">
    <location>
        <begin position="9"/>
        <end position="24"/>
    </location>
</feature>
<dbReference type="FunFam" id="2.70.150.10:FF:000028">
    <property type="entry name" value="Calcium-transporting ATPase"/>
    <property type="match status" value="1"/>
</dbReference>
<dbReference type="AlphaFoldDB" id="A0A5B0M9N5"/>
<keyword evidence="11" id="KW-1278">Translocase</keyword>
<keyword evidence="13" id="KW-0406">Ion transport</keyword>
<dbReference type="InterPro" id="IPR023298">
    <property type="entry name" value="ATPase_P-typ_TM_dom_sf"/>
</dbReference>
<evidence type="ECO:0000256" key="12">
    <source>
        <dbReference type="ARBA" id="ARBA00022989"/>
    </source>
</evidence>
<dbReference type="Proteomes" id="UP000325313">
    <property type="component" value="Unassembled WGS sequence"/>
</dbReference>
<gene>
    <name evidence="18" type="ORF">PGTUg99_024978</name>
</gene>
<dbReference type="Gene3D" id="2.70.150.10">
    <property type="entry name" value="Calcium-transporting ATPase, cytoplasmic transduction domain A"/>
    <property type="match status" value="1"/>
</dbReference>
<dbReference type="Gene3D" id="1.20.1110.10">
    <property type="entry name" value="Calcium-transporting ATPase, transmembrane domain"/>
    <property type="match status" value="1"/>
</dbReference>